<comment type="caution">
    <text evidence="1">The sequence shown here is derived from an EMBL/GenBank/DDBJ whole genome shotgun (WGS) entry which is preliminary data.</text>
</comment>
<protein>
    <submittedName>
        <fullName evidence="1">Uncharacterized protein</fullName>
    </submittedName>
</protein>
<accession>A0A2P6RIK9</accession>
<dbReference type="EMBL" id="PDCK01000040">
    <property type="protein sequence ID" value="PRQ46269.1"/>
    <property type="molecule type" value="Genomic_DNA"/>
</dbReference>
<proteinExistence type="predicted"/>
<name>A0A2P6RIK9_ROSCH</name>
<gene>
    <name evidence="1" type="ORF">RchiOBHm_Chr2g0087241</name>
</gene>
<dbReference type="Gramene" id="PRQ46269">
    <property type="protein sequence ID" value="PRQ46269"/>
    <property type="gene ID" value="RchiOBHm_Chr2g0087241"/>
</dbReference>
<evidence type="ECO:0000313" key="2">
    <source>
        <dbReference type="Proteomes" id="UP000238479"/>
    </source>
</evidence>
<reference evidence="1 2" key="1">
    <citation type="journal article" date="2018" name="Nat. Genet.">
        <title>The Rosa genome provides new insights in the design of modern roses.</title>
        <authorList>
            <person name="Bendahmane M."/>
        </authorList>
    </citation>
    <scope>NUCLEOTIDE SEQUENCE [LARGE SCALE GENOMIC DNA]</scope>
    <source>
        <strain evidence="2">cv. Old Blush</strain>
    </source>
</reference>
<organism evidence="1 2">
    <name type="scientific">Rosa chinensis</name>
    <name type="common">China rose</name>
    <dbReference type="NCBI Taxonomy" id="74649"/>
    <lineage>
        <taxon>Eukaryota</taxon>
        <taxon>Viridiplantae</taxon>
        <taxon>Streptophyta</taxon>
        <taxon>Embryophyta</taxon>
        <taxon>Tracheophyta</taxon>
        <taxon>Spermatophyta</taxon>
        <taxon>Magnoliopsida</taxon>
        <taxon>eudicotyledons</taxon>
        <taxon>Gunneridae</taxon>
        <taxon>Pentapetalae</taxon>
        <taxon>rosids</taxon>
        <taxon>fabids</taxon>
        <taxon>Rosales</taxon>
        <taxon>Rosaceae</taxon>
        <taxon>Rosoideae</taxon>
        <taxon>Rosoideae incertae sedis</taxon>
        <taxon>Rosa</taxon>
    </lineage>
</organism>
<dbReference type="Proteomes" id="UP000238479">
    <property type="component" value="Chromosome 2"/>
</dbReference>
<keyword evidence="2" id="KW-1185">Reference proteome</keyword>
<evidence type="ECO:0000313" key="1">
    <source>
        <dbReference type="EMBL" id="PRQ46269.1"/>
    </source>
</evidence>
<sequence length="58" mass="6898">MGNIPFQVRWFSTSVIQLWYSEPVESRMGKSSLGSFDILLKRRKYILVSEFKFPQKLK</sequence>
<dbReference type="AlphaFoldDB" id="A0A2P6RIK9"/>